<dbReference type="OrthoDB" id="5292592at2"/>
<dbReference type="PANTHER" id="PTHR30287:SF1">
    <property type="entry name" value="INNER MEMBRANE PROTEIN"/>
    <property type="match status" value="1"/>
</dbReference>
<feature type="transmembrane region" description="Helical" evidence="6">
    <location>
        <begin position="387"/>
        <end position="406"/>
    </location>
</feature>
<feature type="domain" description="ABC3 transporter permease C-terminal" evidence="7">
    <location>
        <begin position="703"/>
        <end position="817"/>
    </location>
</feature>
<evidence type="ECO:0000256" key="5">
    <source>
        <dbReference type="ARBA" id="ARBA00023136"/>
    </source>
</evidence>
<feature type="transmembrane region" description="Helical" evidence="6">
    <location>
        <begin position="787"/>
        <end position="809"/>
    </location>
</feature>
<evidence type="ECO:0000313" key="9">
    <source>
        <dbReference type="EMBL" id="ADE11979.1"/>
    </source>
</evidence>
<dbReference type="Pfam" id="PF02687">
    <property type="entry name" value="FtsX"/>
    <property type="match status" value="2"/>
</dbReference>
<dbReference type="InterPro" id="IPR003838">
    <property type="entry name" value="ABC3_permease_C"/>
</dbReference>
<feature type="transmembrane region" description="Helical" evidence="6">
    <location>
        <begin position="343"/>
        <end position="367"/>
    </location>
</feature>
<accession>D5CSP3</accession>
<dbReference type="InterPro" id="IPR038766">
    <property type="entry name" value="Membrane_comp_ABC_pdt"/>
</dbReference>
<evidence type="ECO:0000313" key="10">
    <source>
        <dbReference type="Proteomes" id="UP000001625"/>
    </source>
</evidence>
<feature type="transmembrane region" description="Helical" evidence="6">
    <location>
        <begin position="464"/>
        <end position="484"/>
    </location>
</feature>
<evidence type="ECO:0000256" key="6">
    <source>
        <dbReference type="SAM" id="Phobius"/>
    </source>
</evidence>
<dbReference type="EMBL" id="CP001965">
    <property type="protein sequence ID" value="ADE11979.1"/>
    <property type="molecule type" value="Genomic_DNA"/>
</dbReference>
<feature type="domain" description="MacB-like periplasmic core" evidence="8">
    <location>
        <begin position="24"/>
        <end position="224"/>
    </location>
</feature>
<dbReference type="Proteomes" id="UP000001625">
    <property type="component" value="Chromosome"/>
</dbReference>
<feature type="transmembrane region" description="Helical" evidence="6">
    <location>
        <begin position="253"/>
        <end position="277"/>
    </location>
</feature>
<keyword evidence="10" id="KW-1185">Reference proteome</keyword>
<keyword evidence="4 6" id="KW-1133">Transmembrane helix</keyword>
<evidence type="ECO:0000256" key="3">
    <source>
        <dbReference type="ARBA" id="ARBA00022692"/>
    </source>
</evidence>
<evidence type="ECO:0000256" key="4">
    <source>
        <dbReference type="ARBA" id="ARBA00022989"/>
    </source>
</evidence>
<name>D5CSP3_SIDLE</name>
<organism evidence="9 10">
    <name type="scientific">Sideroxydans lithotrophicus (strain ES-1)</name>
    <dbReference type="NCBI Taxonomy" id="580332"/>
    <lineage>
        <taxon>Bacteria</taxon>
        <taxon>Pseudomonadati</taxon>
        <taxon>Pseudomonadota</taxon>
        <taxon>Betaproteobacteria</taxon>
        <taxon>Nitrosomonadales</taxon>
        <taxon>Gallionellaceae</taxon>
        <taxon>Sideroxydans</taxon>
    </lineage>
</organism>
<dbReference type="InterPro" id="IPR025857">
    <property type="entry name" value="MacB_PCD"/>
</dbReference>
<evidence type="ECO:0008006" key="11">
    <source>
        <dbReference type="Google" id="ProtNLM"/>
    </source>
</evidence>
<dbReference type="KEGG" id="slt:Slit_1748"/>
<dbReference type="RefSeq" id="WP_013029877.1">
    <property type="nucleotide sequence ID" value="NC_013959.1"/>
</dbReference>
<protein>
    <recommendedName>
        <fullName evidence="11">ABC3 transporter permease protein domain-containing protein</fullName>
    </recommendedName>
</protein>
<feature type="transmembrane region" description="Helical" evidence="6">
    <location>
        <begin position="752"/>
        <end position="775"/>
    </location>
</feature>
<gene>
    <name evidence="9" type="ordered locus">Slit_1748</name>
</gene>
<feature type="domain" description="ABC3 transporter permease C-terminal" evidence="7">
    <location>
        <begin position="257"/>
        <end position="374"/>
    </location>
</feature>
<dbReference type="GO" id="GO:0005886">
    <property type="term" value="C:plasma membrane"/>
    <property type="evidence" value="ECO:0007669"/>
    <property type="project" value="UniProtKB-SubCell"/>
</dbReference>
<dbReference type="Pfam" id="PF12704">
    <property type="entry name" value="MacB_PCD"/>
    <property type="match status" value="1"/>
</dbReference>
<evidence type="ECO:0000259" key="7">
    <source>
        <dbReference type="Pfam" id="PF02687"/>
    </source>
</evidence>
<feature type="transmembrane region" description="Helical" evidence="6">
    <location>
        <begin position="20"/>
        <end position="41"/>
    </location>
</feature>
<dbReference type="PANTHER" id="PTHR30287">
    <property type="entry name" value="MEMBRANE COMPONENT OF PREDICTED ABC SUPERFAMILY METABOLITE UPTAKE TRANSPORTER"/>
    <property type="match status" value="1"/>
</dbReference>
<dbReference type="AlphaFoldDB" id="D5CSP3"/>
<feature type="transmembrane region" description="Helical" evidence="6">
    <location>
        <begin position="297"/>
        <end position="322"/>
    </location>
</feature>
<evidence type="ECO:0000256" key="1">
    <source>
        <dbReference type="ARBA" id="ARBA00004651"/>
    </source>
</evidence>
<keyword evidence="3 6" id="KW-0812">Transmembrane</keyword>
<dbReference type="STRING" id="580332.Slit_1748"/>
<evidence type="ECO:0000259" key="8">
    <source>
        <dbReference type="Pfam" id="PF12704"/>
    </source>
</evidence>
<dbReference type="eggNOG" id="COG3127">
    <property type="taxonomic scope" value="Bacteria"/>
</dbReference>
<reference evidence="9 10" key="1">
    <citation type="submission" date="2010-03" db="EMBL/GenBank/DDBJ databases">
        <title>Complete sequence of Sideroxydans lithotrophicus ES-1.</title>
        <authorList>
            <consortium name="US DOE Joint Genome Institute"/>
            <person name="Lucas S."/>
            <person name="Copeland A."/>
            <person name="Lapidus A."/>
            <person name="Cheng J.-F."/>
            <person name="Bruce D."/>
            <person name="Goodwin L."/>
            <person name="Pitluck S."/>
            <person name="Munk A.C."/>
            <person name="Detter J.C."/>
            <person name="Han C."/>
            <person name="Tapia R."/>
            <person name="Larimer F."/>
            <person name="Land M."/>
            <person name="Hauser L."/>
            <person name="Kyrpides N."/>
            <person name="Ivanova N."/>
            <person name="Emerson D."/>
            <person name="Woyke T."/>
        </authorList>
    </citation>
    <scope>NUCLEOTIDE SEQUENCE [LARGE SCALE GENOMIC DNA]</scope>
    <source>
        <strain evidence="9 10">ES-1</strain>
    </source>
</reference>
<comment type="subcellular location">
    <subcellularLocation>
        <location evidence="1">Cell membrane</location>
        <topology evidence="1">Multi-pass membrane protein</topology>
    </subcellularLocation>
</comment>
<sequence>MNLLRLSLNLLRRDWRAGEWRVLLLALVLAVGSLATVGLFADRVRQALQQQAQSLIGADLRISSTRPFTPAYREMAQKRGLRVVQSRSFPSMVSHREQVLLSDIQSAQPGYPLRGKIEIDDGKVHVAQAIPAHGTVWVDERLLRRLDIGVGDEVGIGARRFTIGARIVKDIDQSIGFSSFAPRVLMNDADLASTGLLQEGSRISYRLMIAGDAAQVKMLRSELQPRLSGNEKMEDVRDARPEIRTALERAEHFLGLAALTAAILAGAAMALAARRFVLRHLDGCAVMRCLGAQQEQVLWLFLYQFILLGVVAVLLGGLLGYVTQAALIESIASMRSASLPQPGVLPLIKAAASGFALLLGFAFLPLLQLRKVSPLRVLRRELGSPETSGWLIYGLAVGVLALLFLWHAGSLKLGMAVLGGLLAGLLVFGWLAWLLLHGLARNSYYFQSQWRHALNNLARHGRSAAVQVVALSLGGMALLVLTLVRGDLLQSWQGKLPPDTPNRFVVNIQPDQIQAVQDFFVRQSLPVPQLQPMVRGRLIAIDDRAINGDSYPDPRARALVEREFNLSWMEQMPYWNELVSGKWWNIGANGQLSVEEGIAKTLGIHLGDRLTYDVAGSTFTARVTSLRKVQWDSMKVNFFVIATPELLRDFPASYLSSFYLPPDKVRAGDELARAFPNILLIDTGAVIAQVRNIMDQIAQTVSAVFLFTLLSGLAVLYAALLATQDERSHEAAILRTLGADSRYLRRLHLSEFAVLGGLSGLFAAAGATLLGWVLARFVLDIPYRSDVSIWLIGGGGGVAVVMLAGWLATRRLVQRPPLRILAAD</sequence>
<keyword evidence="5 6" id="KW-0472">Membrane</keyword>
<feature type="transmembrane region" description="Helical" evidence="6">
    <location>
        <begin position="700"/>
        <end position="720"/>
    </location>
</feature>
<proteinExistence type="predicted"/>
<evidence type="ECO:0000256" key="2">
    <source>
        <dbReference type="ARBA" id="ARBA00022475"/>
    </source>
</evidence>
<dbReference type="HOGENOM" id="CLU_009475_0_0_4"/>
<feature type="transmembrane region" description="Helical" evidence="6">
    <location>
        <begin position="413"/>
        <end position="436"/>
    </location>
</feature>
<keyword evidence="2" id="KW-1003">Cell membrane</keyword>